<feature type="region of interest" description="Disordered" evidence="1">
    <location>
        <begin position="29"/>
        <end position="70"/>
    </location>
</feature>
<evidence type="ECO:0000256" key="1">
    <source>
        <dbReference type="SAM" id="MobiDB-lite"/>
    </source>
</evidence>
<sequence length="118" mass="12728">MQANNSSRDLANSPLEAFLRCNSISTLDLTQSQKEMSTIPTSSQTPPAHGTSNRRPRLSPDSSSSRATKSIVDLKHHTLLSLSASTSPTYTHNTRTTLATSFAFKTGIPPASFHPDSQ</sequence>
<keyword evidence="3" id="KW-1185">Reference proteome</keyword>
<evidence type="ECO:0000313" key="2">
    <source>
        <dbReference type="EMBL" id="RPA72583.1"/>
    </source>
</evidence>
<reference evidence="2 3" key="1">
    <citation type="journal article" date="2018" name="Nat. Ecol. Evol.">
        <title>Pezizomycetes genomes reveal the molecular basis of ectomycorrhizal truffle lifestyle.</title>
        <authorList>
            <person name="Murat C."/>
            <person name="Payen T."/>
            <person name="Noel B."/>
            <person name="Kuo A."/>
            <person name="Morin E."/>
            <person name="Chen J."/>
            <person name="Kohler A."/>
            <person name="Krizsan K."/>
            <person name="Balestrini R."/>
            <person name="Da Silva C."/>
            <person name="Montanini B."/>
            <person name="Hainaut M."/>
            <person name="Levati E."/>
            <person name="Barry K.W."/>
            <person name="Belfiori B."/>
            <person name="Cichocki N."/>
            <person name="Clum A."/>
            <person name="Dockter R.B."/>
            <person name="Fauchery L."/>
            <person name="Guy J."/>
            <person name="Iotti M."/>
            <person name="Le Tacon F."/>
            <person name="Lindquist E.A."/>
            <person name="Lipzen A."/>
            <person name="Malagnac F."/>
            <person name="Mello A."/>
            <person name="Molinier V."/>
            <person name="Miyauchi S."/>
            <person name="Poulain J."/>
            <person name="Riccioni C."/>
            <person name="Rubini A."/>
            <person name="Sitrit Y."/>
            <person name="Splivallo R."/>
            <person name="Traeger S."/>
            <person name="Wang M."/>
            <person name="Zifcakova L."/>
            <person name="Wipf D."/>
            <person name="Zambonelli A."/>
            <person name="Paolocci F."/>
            <person name="Nowrousian M."/>
            <person name="Ottonello S."/>
            <person name="Baldrian P."/>
            <person name="Spatafora J.W."/>
            <person name="Henrissat B."/>
            <person name="Nagy L.G."/>
            <person name="Aury J.M."/>
            <person name="Wincker P."/>
            <person name="Grigoriev I.V."/>
            <person name="Bonfante P."/>
            <person name="Martin F.M."/>
        </authorList>
    </citation>
    <scope>NUCLEOTIDE SEQUENCE [LARGE SCALE GENOMIC DNA]</scope>
    <source>
        <strain evidence="2 3">RN42</strain>
    </source>
</reference>
<dbReference type="EMBL" id="ML119855">
    <property type="protein sequence ID" value="RPA72583.1"/>
    <property type="molecule type" value="Genomic_DNA"/>
</dbReference>
<proteinExistence type="predicted"/>
<name>A0A3N4HED5_ASCIM</name>
<dbReference type="AlphaFoldDB" id="A0A3N4HED5"/>
<gene>
    <name evidence="2" type="ORF">BJ508DRAFT_334892</name>
</gene>
<dbReference type="Proteomes" id="UP000275078">
    <property type="component" value="Unassembled WGS sequence"/>
</dbReference>
<accession>A0A3N4HED5</accession>
<organism evidence="2 3">
    <name type="scientific">Ascobolus immersus RN42</name>
    <dbReference type="NCBI Taxonomy" id="1160509"/>
    <lineage>
        <taxon>Eukaryota</taxon>
        <taxon>Fungi</taxon>
        <taxon>Dikarya</taxon>
        <taxon>Ascomycota</taxon>
        <taxon>Pezizomycotina</taxon>
        <taxon>Pezizomycetes</taxon>
        <taxon>Pezizales</taxon>
        <taxon>Ascobolaceae</taxon>
        <taxon>Ascobolus</taxon>
    </lineage>
</organism>
<evidence type="ECO:0000313" key="3">
    <source>
        <dbReference type="Proteomes" id="UP000275078"/>
    </source>
</evidence>
<protein>
    <submittedName>
        <fullName evidence="2">Uncharacterized protein</fullName>
    </submittedName>
</protein>
<feature type="compositionally biased region" description="Polar residues" evidence="1">
    <location>
        <begin position="29"/>
        <end position="46"/>
    </location>
</feature>